<dbReference type="GO" id="GO:0016757">
    <property type="term" value="F:glycosyltransferase activity"/>
    <property type="evidence" value="ECO:0007669"/>
    <property type="project" value="UniProtKB-KW"/>
</dbReference>
<dbReference type="KEGG" id="mbd:MEBOL_003253"/>
<dbReference type="InterPro" id="IPR000836">
    <property type="entry name" value="PRTase_dom"/>
</dbReference>
<dbReference type="Pfam" id="PF00156">
    <property type="entry name" value="Pribosyltran"/>
    <property type="match status" value="1"/>
</dbReference>
<evidence type="ECO:0000313" key="2">
    <source>
        <dbReference type="EMBL" id="ATB29798.1"/>
    </source>
</evidence>
<accession>A0A250IEX3</accession>
<proteinExistence type="predicted"/>
<keyword evidence="2" id="KW-0328">Glycosyltransferase</keyword>
<dbReference type="RefSeq" id="WP_095978327.1">
    <property type="nucleotide sequence ID" value="NZ_CP022163.1"/>
</dbReference>
<dbReference type="Proteomes" id="UP000217289">
    <property type="component" value="Chromosome"/>
</dbReference>
<feature type="domain" description="Phosphoribosyltransferase" evidence="1">
    <location>
        <begin position="14"/>
        <end position="179"/>
    </location>
</feature>
<dbReference type="Gene3D" id="3.30.1310.20">
    <property type="entry name" value="PRTase-like"/>
    <property type="match status" value="1"/>
</dbReference>
<sequence length="231" mass="25123">MNSSRYQDRYDAGRALAERLGAWRGRADVLVLALPRGGVPVGFEVARSLGVPLDIFLVRKLGMPGDEEVALGAIAAGGVRVLDQELIEQCGIGPEALARLTEREEREIARRNRLYRGERPAPDAHGRTVILVDDGLATGATMRAAVEALRKEAPALIIVGVPVAAKETCEALRDEVDDIICARTPEPFWAVGDWYQDFEQTSDEEVQQLLQRAAQEHVGAHSQGALGHESL</sequence>
<evidence type="ECO:0000313" key="3">
    <source>
        <dbReference type="Proteomes" id="UP000217289"/>
    </source>
</evidence>
<evidence type="ECO:0000259" key="1">
    <source>
        <dbReference type="Pfam" id="PF00156"/>
    </source>
</evidence>
<keyword evidence="3" id="KW-1185">Reference proteome</keyword>
<name>A0A250IEX3_9BACT</name>
<dbReference type="SUPFAM" id="SSF53271">
    <property type="entry name" value="PRTase-like"/>
    <property type="match status" value="1"/>
</dbReference>
<dbReference type="InterPro" id="IPR029057">
    <property type="entry name" value="PRTase-like"/>
</dbReference>
<dbReference type="CDD" id="cd06223">
    <property type="entry name" value="PRTases_typeI"/>
    <property type="match status" value="1"/>
</dbReference>
<dbReference type="OrthoDB" id="5421180at2"/>
<reference evidence="2 3" key="1">
    <citation type="submission" date="2017-06" db="EMBL/GenBank/DDBJ databases">
        <authorList>
            <person name="Kim H.J."/>
            <person name="Triplett B.A."/>
        </authorList>
    </citation>
    <scope>NUCLEOTIDE SEQUENCE [LARGE SCALE GENOMIC DNA]</scope>
    <source>
        <strain evidence="2 3">DSM 14713</strain>
    </source>
</reference>
<dbReference type="AlphaFoldDB" id="A0A250IEX3"/>
<dbReference type="EMBL" id="CP022163">
    <property type="protein sequence ID" value="ATB29798.1"/>
    <property type="molecule type" value="Genomic_DNA"/>
</dbReference>
<keyword evidence="2" id="KW-0808">Transferase</keyword>
<gene>
    <name evidence="2" type="ORF">MEBOL_003253</name>
</gene>
<organism evidence="2 3">
    <name type="scientific">Melittangium boletus DSM 14713</name>
    <dbReference type="NCBI Taxonomy" id="1294270"/>
    <lineage>
        <taxon>Bacteria</taxon>
        <taxon>Pseudomonadati</taxon>
        <taxon>Myxococcota</taxon>
        <taxon>Myxococcia</taxon>
        <taxon>Myxococcales</taxon>
        <taxon>Cystobacterineae</taxon>
        <taxon>Archangiaceae</taxon>
        <taxon>Melittangium</taxon>
    </lineage>
</organism>
<protein>
    <submittedName>
        <fullName evidence="2">Phosphoribosyltransferase</fullName>
    </submittedName>
</protein>
<dbReference type="Gene3D" id="3.40.50.2020">
    <property type="match status" value="1"/>
</dbReference>